<comment type="caution">
    <text evidence="2">The sequence shown here is derived from an EMBL/GenBank/DDBJ whole genome shotgun (WGS) entry which is preliminary data.</text>
</comment>
<evidence type="ECO:0000313" key="3">
    <source>
        <dbReference type="Proteomes" id="UP000297540"/>
    </source>
</evidence>
<keyword evidence="3" id="KW-1185">Reference proteome</keyword>
<organism evidence="2 3">
    <name type="scientific">Mucilaginibacter psychrotolerans</name>
    <dbReference type="NCBI Taxonomy" id="1524096"/>
    <lineage>
        <taxon>Bacteria</taxon>
        <taxon>Pseudomonadati</taxon>
        <taxon>Bacteroidota</taxon>
        <taxon>Sphingobacteriia</taxon>
        <taxon>Sphingobacteriales</taxon>
        <taxon>Sphingobacteriaceae</taxon>
        <taxon>Mucilaginibacter</taxon>
    </lineage>
</organism>
<feature type="chain" id="PRO_5021219152" description="DUF4163 domain-containing protein" evidence="1">
    <location>
        <begin position="18"/>
        <end position="214"/>
    </location>
</feature>
<accession>A0A4Y8S834</accession>
<evidence type="ECO:0000313" key="2">
    <source>
        <dbReference type="EMBL" id="TFF34801.1"/>
    </source>
</evidence>
<evidence type="ECO:0000256" key="1">
    <source>
        <dbReference type="SAM" id="SignalP"/>
    </source>
</evidence>
<keyword evidence="1" id="KW-0732">Signal</keyword>
<dbReference type="PROSITE" id="PS51257">
    <property type="entry name" value="PROKAR_LIPOPROTEIN"/>
    <property type="match status" value="1"/>
</dbReference>
<protein>
    <recommendedName>
        <fullName evidence="4">DUF4163 domain-containing protein</fullName>
    </recommendedName>
</protein>
<feature type="signal peptide" evidence="1">
    <location>
        <begin position="1"/>
        <end position="17"/>
    </location>
</feature>
<dbReference type="Proteomes" id="UP000297540">
    <property type="component" value="Unassembled WGS sequence"/>
</dbReference>
<evidence type="ECO:0008006" key="4">
    <source>
        <dbReference type="Google" id="ProtNLM"/>
    </source>
</evidence>
<sequence>MKKALLFLLLPAMLALAACNKAVLQDNGCVTEYIRPLNPVGDAAYAKIKTLFQNNGISYQGLSFYRADFNDNIPLNGVINVYQHTVAMQYFNGLPLLNGDIGYHFMNGVFTTTISPRYSSINIGTGKHLQLSQVRKLFLDEIQKDGFYANRSYKDSCMSAEFGYYNVTPDGPTPTPQFIKAWKITPSGSDYPVAYFRDDDAAMLSYFNGIFTVN</sequence>
<name>A0A4Y8S834_9SPHI</name>
<dbReference type="AlphaFoldDB" id="A0A4Y8S834"/>
<dbReference type="OrthoDB" id="657111at2"/>
<gene>
    <name evidence="2" type="ORF">E2R66_20675</name>
</gene>
<proteinExistence type="predicted"/>
<dbReference type="RefSeq" id="WP_133234302.1">
    <property type="nucleotide sequence ID" value="NZ_SOZE01000026.1"/>
</dbReference>
<dbReference type="EMBL" id="SOZE01000026">
    <property type="protein sequence ID" value="TFF34801.1"/>
    <property type="molecule type" value="Genomic_DNA"/>
</dbReference>
<reference evidence="2 3" key="1">
    <citation type="journal article" date="2017" name="Int. J. Syst. Evol. Microbiol.">
        <title>Mucilaginibacterpsychrotolerans sp. nov., isolated from peatlands.</title>
        <authorList>
            <person name="Deng Y."/>
            <person name="Shen L."/>
            <person name="Xu B."/>
            <person name="Liu Y."/>
            <person name="Gu Z."/>
            <person name="Liu H."/>
            <person name="Zhou Y."/>
        </authorList>
    </citation>
    <scope>NUCLEOTIDE SEQUENCE [LARGE SCALE GENOMIC DNA]</scope>
    <source>
        <strain evidence="2 3">NH7-4</strain>
    </source>
</reference>